<dbReference type="SUPFAM" id="SSF52540">
    <property type="entry name" value="P-loop containing nucleoside triphosphate hydrolases"/>
    <property type="match status" value="1"/>
</dbReference>
<protein>
    <submittedName>
        <fullName evidence="10">GTP-binding protein Rhes</fullName>
    </submittedName>
</protein>
<evidence type="ECO:0000256" key="6">
    <source>
        <dbReference type="ARBA" id="ARBA00023288"/>
    </source>
</evidence>
<dbReference type="SMART" id="SM00173">
    <property type="entry name" value="RAS"/>
    <property type="match status" value="1"/>
</dbReference>
<keyword evidence="4" id="KW-0547">Nucleotide-binding</keyword>
<dbReference type="Proteomes" id="UP000274504">
    <property type="component" value="Unassembled WGS sequence"/>
</dbReference>
<evidence type="ECO:0000256" key="5">
    <source>
        <dbReference type="ARBA" id="ARBA00023136"/>
    </source>
</evidence>
<dbReference type="PROSITE" id="PS51421">
    <property type="entry name" value="RAS"/>
    <property type="match status" value="1"/>
</dbReference>
<keyword evidence="2" id="KW-1003">Cell membrane</keyword>
<dbReference type="SMART" id="SM00175">
    <property type="entry name" value="RAB"/>
    <property type="match status" value="1"/>
</dbReference>
<dbReference type="Pfam" id="PF00071">
    <property type="entry name" value="Ras"/>
    <property type="match status" value="1"/>
</dbReference>
<dbReference type="STRING" id="6216.A0A0R3S8A6"/>
<evidence type="ECO:0000313" key="10">
    <source>
        <dbReference type="WBParaSite" id="HDID_0000035901-mRNA-1"/>
    </source>
</evidence>
<evidence type="ECO:0000256" key="7">
    <source>
        <dbReference type="SAM" id="MobiDB-lite"/>
    </source>
</evidence>
<evidence type="ECO:0000313" key="9">
    <source>
        <dbReference type="Proteomes" id="UP000274504"/>
    </source>
</evidence>
<dbReference type="GO" id="GO:0005886">
    <property type="term" value="C:plasma membrane"/>
    <property type="evidence" value="ECO:0007669"/>
    <property type="project" value="UniProtKB-SubCell"/>
</dbReference>
<accession>A0A0R3S8A6</accession>
<keyword evidence="6" id="KW-0449">Lipoprotein</keyword>
<evidence type="ECO:0000256" key="3">
    <source>
        <dbReference type="ARBA" id="ARBA00022481"/>
    </source>
</evidence>
<sequence>MLREPRMTKVETQFDPQKTSPGNEASVVGTSDAKENGSKSVCRVVFLGAAKVGKTSIIRRFLNGNFEPKYIPTVDDVYSSKFLVRGCQASVEFMDTSGSYDFPAMIRLCVAKADAFVIVFAHDNMESLTAASRYLEQIKAEREDYAPLVTEPHAYDSSTLMATPSPLVVVCNKSDLPMPMSKVSEGVIMEWLLKSGLKPSQFVYTSAKTDECIQDIFKALWSQNEITHAISFSPWVEQRRGSAAVPINHPDNSSPTEKKAGSPAYDLQAKRGSFFRNSFKVRRRNSSRQRRARADFIRLDCVIS</sequence>
<evidence type="ECO:0000313" key="8">
    <source>
        <dbReference type="EMBL" id="VDL15660.1"/>
    </source>
</evidence>
<dbReference type="EMBL" id="UYSG01000045">
    <property type="protein sequence ID" value="VDL15660.1"/>
    <property type="molecule type" value="Genomic_DNA"/>
</dbReference>
<feature type="region of interest" description="Disordered" evidence="7">
    <location>
        <begin position="244"/>
        <end position="263"/>
    </location>
</feature>
<dbReference type="SMART" id="SM00174">
    <property type="entry name" value="RHO"/>
    <property type="match status" value="1"/>
</dbReference>
<dbReference type="OrthoDB" id="265044at2759"/>
<name>A0A0R3S8A6_HYMDI</name>
<dbReference type="WBParaSite" id="HDID_0000035901-mRNA-1">
    <property type="protein sequence ID" value="HDID_0000035901-mRNA-1"/>
    <property type="gene ID" value="HDID_0000035901"/>
</dbReference>
<dbReference type="PROSITE" id="PS51419">
    <property type="entry name" value="RAB"/>
    <property type="match status" value="1"/>
</dbReference>
<feature type="compositionally biased region" description="Polar residues" evidence="7">
    <location>
        <begin position="10"/>
        <end position="23"/>
    </location>
</feature>
<dbReference type="InterPro" id="IPR027417">
    <property type="entry name" value="P-loop_NTPase"/>
</dbReference>
<dbReference type="GO" id="GO:0005525">
    <property type="term" value="F:GTP binding"/>
    <property type="evidence" value="ECO:0007669"/>
    <property type="project" value="UniProtKB-KW"/>
</dbReference>
<reference evidence="8 9" key="2">
    <citation type="submission" date="2018-11" db="EMBL/GenBank/DDBJ databases">
        <authorList>
            <consortium name="Pathogen Informatics"/>
        </authorList>
    </citation>
    <scope>NUCLEOTIDE SEQUENCE [LARGE SCALE GENOMIC DNA]</scope>
</reference>
<evidence type="ECO:0000256" key="2">
    <source>
        <dbReference type="ARBA" id="ARBA00022475"/>
    </source>
</evidence>
<dbReference type="PRINTS" id="PR00449">
    <property type="entry name" value="RASTRNSFRMNG"/>
</dbReference>
<keyword evidence="3" id="KW-0488">Methylation</keyword>
<dbReference type="Gene3D" id="3.40.50.300">
    <property type="entry name" value="P-loop containing nucleotide triphosphate hydrolases"/>
    <property type="match status" value="1"/>
</dbReference>
<evidence type="ECO:0000256" key="1">
    <source>
        <dbReference type="ARBA" id="ARBA00004193"/>
    </source>
</evidence>
<dbReference type="InterPro" id="IPR001806">
    <property type="entry name" value="Small_GTPase"/>
</dbReference>
<dbReference type="GO" id="GO:0003924">
    <property type="term" value="F:GTPase activity"/>
    <property type="evidence" value="ECO:0007669"/>
    <property type="project" value="InterPro"/>
</dbReference>
<reference evidence="10" key="1">
    <citation type="submission" date="2017-02" db="UniProtKB">
        <authorList>
            <consortium name="WormBaseParasite"/>
        </authorList>
    </citation>
    <scope>IDENTIFICATION</scope>
</reference>
<dbReference type="InterPro" id="IPR052236">
    <property type="entry name" value="Small_GTPase_RasD"/>
</dbReference>
<keyword evidence="5" id="KW-0472">Membrane</keyword>
<evidence type="ECO:0000256" key="4">
    <source>
        <dbReference type="ARBA" id="ARBA00023134"/>
    </source>
</evidence>
<proteinExistence type="predicted"/>
<gene>
    <name evidence="8" type="ORF">HDID_LOCUS360</name>
</gene>
<dbReference type="AlphaFoldDB" id="A0A0R3S8A6"/>
<organism evidence="10">
    <name type="scientific">Hymenolepis diminuta</name>
    <name type="common">Rat tapeworm</name>
    <dbReference type="NCBI Taxonomy" id="6216"/>
    <lineage>
        <taxon>Eukaryota</taxon>
        <taxon>Metazoa</taxon>
        <taxon>Spiralia</taxon>
        <taxon>Lophotrochozoa</taxon>
        <taxon>Platyhelminthes</taxon>
        <taxon>Cestoda</taxon>
        <taxon>Eucestoda</taxon>
        <taxon>Cyclophyllidea</taxon>
        <taxon>Hymenolepididae</taxon>
        <taxon>Hymenolepis</taxon>
    </lineage>
</organism>
<feature type="region of interest" description="Disordered" evidence="7">
    <location>
        <begin position="1"/>
        <end position="34"/>
    </location>
</feature>
<comment type="subcellular location">
    <subcellularLocation>
        <location evidence="1">Cell membrane</location>
        <topology evidence="1">Lipid-anchor</topology>
    </subcellularLocation>
</comment>
<keyword evidence="4" id="KW-0342">GTP-binding</keyword>
<dbReference type="PANTHER" id="PTHR46149">
    <property type="entry name" value="MIP08469P"/>
    <property type="match status" value="1"/>
</dbReference>